<feature type="signal peptide" evidence="1">
    <location>
        <begin position="1"/>
        <end position="27"/>
    </location>
</feature>
<dbReference type="RefSeq" id="WP_033677392.1">
    <property type="nucleotide sequence ID" value="NZ_JOTM01000030.1"/>
</dbReference>
<name>A0A073K7H9_9BACI</name>
<accession>A0A073K7H9</accession>
<dbReference type="eggNOG" id="ENOG502ZSUB">
    <property type="taxonomic scope" value="Bacteria"/>
</dbReference>
<proteinExistence type="predicted"/>
<dbReference type="AlphaFoldDB" id="A0A073K7H9"/>
<protein>
    <submittedName>
        <fullName evidence="2">Uncharacterized protein</fullName>
    </submittedName>
</protein>
<evidence type="ECO:0000313" key="3">
    <source>
        <dbReference type="Proteomes" id="UP000027778"/>
    </source>
</evidence>
<evidence type="ECO:0000313" key="2">
    <source>
        <dbReference type="EMBL" id="KEK22510.1"/>
    </source>
</evidence>
<dbReference type="OrthoDB" id="2900911at2"/>
<evidence type="ECO:0000256" key="1">
    <source>
        <dbReference type="SAM" id="SignalP"/>
    </source>
</evidence>
<feature type="chain" id="PRO_5001692704" evidence="1">
    <location>
        <begin position="28"/>
        <end position="127"/>
    </location>
</feature>
<comment type="caution">
    <text evidence="2">The sequence shown here is derived from an EMBL/GenBank/DDBJ whole genome shotgun (WGS) entry which is preliminary data.</text>
</comment>
<sequence>MKKFGQSVLAAGILCSGLLFGTSDAFAMGSKGSISFSTDANTYSRNATSIDVSGQAPPGGCVLELVSKGGDVVKRIDVDAGINGKWFNESFYLNGVSAGQYDVVANGAWGSERTYHGELTAYITVNR</sequence>
<dbReference type="EMBL" id="JOTM01000030">
    <property type="protein sequence ID" value="KEK22510.1"/>
    <property type="molecule type" value="Genomic_DNA"/>
</dbReference>
<keyword evidence="3" id="KW-1185">Reference proteome</keyword>
<keyword evidence="1" id="KW-0732">Signal</keyword>
<organism evidence="2 3">
    <name type="scientific">Bacillus gaemokensis</name>
    <dbReference type="NCBI Taxonomy" id="574375"/>
    <lineage>
        <taxon>Bacteria</taxon>
        <taxon>Bacillati</taxon>
        <taxon>Bacillota</taxon>
        <taxon>Bacilli</taxon>
        <taxon>Bacillales</taxon>
        <taxon>Bacillaceae</taxon>
        <taxon>Bacillus</taxon>
        <taxon>Bacillus cereus group</taxon>
    </lineage>
</organism>
<dbReference type="Proteomes" id="UP000027778">
    <property type="component" value="Unassembled WGS sequence"/>
</dbReference>
<reference evidence="2 3" key="1">
    <citation type="submission" date="2014-06" db="EMBL/GenBank/DDBJ databases">
        <title>Draft genome sequence of Bacillus gaemokensis JCM 15801 (MCCC 1A00707).</title>
        <authorList>
            <person name="Lai Q."/>
            <person name="Liu Y."/>
            <person name="Shao Z."/>
        </authorList>
    </citation>
    <scope>NUCLEOTIDE SEQUENCE [LARGE SCALE GENOMIC DNA]</scope>
    <source>
        <strain evidence="2 3">JCM 15801</strain>
    </source>
</reference>
<gene>
    <name evidence="2" type="ORF">BAGA_19110</name>
</gene>